<protein>
    <recommendedName>
        <fullName evidence="3">Carboxylic ester hydrolase</fullName>
        <ecNumber evidence="3">3.1.1.-</ecNumber>
    </recommendedName>
</protein>
<comment type="similarity">
    <text evidence="1 3">Belongs to the type-B carboxylesterase/lipase family.</text>
</comment>
<dbReference type="InterPro" id="IPR050309">
    <property type="entry name" value="Type-B_Carboxylest/Lipase"/>
</dbReference>
<evidence type="ECO:0000256" key="2">
    <source>
        <dbReference type="ARBA" id="ARBA00022801"/>
    </source>
</evidence>
<gene>
    <name evidence="5" type="ORF">MZV50_21560</name>
</gene>
<reference evidence="5 6" key="1">
    <citation type="submission" date="2022-04" db="EMBL/GenBank/DDBJ databases">
        <title>Genome sequence of soybean root-associated Caulobacter segnis RL271.</title>
        <authorList>
            <person name="Longley R."/>
            <person name="Bonito G."/>
            <person name="Trigodet F."/>
            <person name="Crosson S."/>
            <person name="Fiebig A."/>
        </authorList>
    </citation>
    <scope>NUCLEOTIDE SEQUENCE [LARGE SCALE GENOMIC DNA]</scope>
    <source>
        <strain evidence="5 6">RL271</strain>
    </source>
</reference>
<accession>A0ABY4ZQP2</accession>
<keyword evidence="6" id="KW-1185">Reference proteome</keyword>
<dbReference type="PANTHER" id="PTHR11559">
    <property type="entry name" value="CARBOXYLESTERASE"/>
    <property type="match status" value="1"/>
</dbReference>
<dbReference type="Gene3D" id="3.40.50.1820">
    <property type="entry name" value="alpha/beta hydrolase"/>
    <property type="match status" value="1"/>
</dbReference>
<dbReference type="PROSITE" id="PS00122">
    <property type="entry name" value="CARBOXYLESTERASE_B_1"/>
    <property type="match status" value="1"/>
</dbReference>
<feature type="domain" description="Carboxylesterase type B" evidence="4">
    <location>
        <begin position="35"/>
        <end position="535"/>
    </location>
</feature>
<dbReference type="PROSITE" id="PS51318">
    <property type="entry name" value="TAT"/>
    <property type="match status" value="1"/>
</dbReference>
<dbReference type="InterPro" id="IPR019819">
    <property type="entry name" value="Carboxylesterase_B_CS"/>
</dbReference>
<evidence type="ECO:0000256" key="3">
    <source>
        <dbReference type="RuleBase" id="RU361235"/>
    </source>
</evidence>
<name>A0ABY4ZQP2_9CAUL</name>
<dbReference type="EC" id="3.1.1.-" evidence="3"/>
<organism evidence="5 6">
    <name type="scientific">Caulobacter segnis</name>
    <dbReference type="NCBI Taxonomy" id="88688"/>
    <lineage>
        <taxon>Bacteria</taxon>
        <taxon>Pseudomonadati</taxon>
        <taxon>Pseudomonadota</taxon>
        <taxon>Alphaproteobacteria</taxon>
        <taxon>Caulobacterales</taxon>
        <taxon>Caulobacteraceae</taxon>
        <taxon>Caulobacter</taxon>
    </lineage>
</organism>
<evidence type="ECO:0000259" key="4">
    <source>
        <dbReference type="Pfam" id="PF00135"/>
    </source>
</evidence>
<sequence>MDTPSQTRRALVTGAAALAAYAALPRAGFAAEKRSPVVTTTNGKVRGYVDGEVNVFKGLRYGADTGGARRFQAPVKPEPWTDVKDALAYGAASMQTGKGEDGETLSEDCLFLNVWTPAKVSKKDGLAGSSLNDGGKRPVMFYIHGGAYNGGSGSSPWYEGTRLAKRGDVVVVTVNHRLNAFGYLYLARLFNDPTVADSGNAGQLDLVLALQWVRDNIAAFGGDPGRVMLFGQSGGGAKIATLMAMPAAKGLFHRAATMSGQQVTAGGPFNATKRAKLFLDKLGAKDLAALRALPAEQMLNGLKAVDPVAGSGGVYMGPVLDERSLDRHPFFPDASPVGLSVPMMCGNTHDETKGFIGWDASTFPKTWDEVIARLPGQFNARIDIDPETVVAFYRRTYPNYSPADVYFAASTAGRSWKAAIIQDEERARAGAPAFAYQVNWKSPVQGGIFGAPHTIDIGLVFGTLDAKGSIVGTGPESVAMSNTMSDAFIAFARAGDPNGGSLPKWEPYTLPRRQTMVFDTTSRMEDDPRGAEREFFNRVPFTQFGT</sequence>
<dbReference type="SUPFAM" id="SSF53474">
    <property type="entry name" value="alpha/beta-Hydrolases"/>
    <property type="match status" value="1"/>
</dbReference>
<evidence type="ECO:0000313" key="5">
    <source>
        <dbReference type="EMBL" id="USQ95117.1"/>
    </source>
</evidence>
<keyword evidence="3" id="KW-0732">Signal</keyword>
<dbReference type="InterPro" id="IPR002018">
    <property type="entry name" value="CarbesteraseB"/>
</dbReference>
<dbReference type="EMBL" id="CP096040">
    <property type="protein sequence ID" value="USQ95117.1"/>
    <property type="molecule type" value="Genomic_DNA"/>
</dbReference>
<dbReference type="Pfam" id="PF00135">
    <property type="entry name" value="COesterase"/>
    <property type="match status" value="1"/>
</dbReference>
<evidence type="ECO:0000313" key="6">
    <source>
        <dbReference type="Proteomes" id="UP001057520"/>
    </source>
</evidence>
<feature type="signal peptide" evidence="3">
    <location>
        <begin position="1"/>
        <end position="30"/>
    </location>
</feature>
<dbReference type="Proteomes" id="UP001057520">
    <property type="component" value="Chromosome"/>
</dbReference>
<dbReference type="InterPro" id="IPR029058">
    <property type="entry name" value="AB_hydrolase_fold"/>
</dbReference>
<feature type="chain" id="PRO_5044959326" description="Carboxylic ester hydrolase" evidence="3">
    <location>
        <begin position="31"/>
        <end position="546"/>
    </location>
</feature>
<keyword evidence="2 3" id="KW-0378">Hydrolase</keyword>
<evidence type="ECO:0000256" key="1">
    <source>
        <dbReference type="ARBA" id="ARBA00005964"/>
    </source>
</evidence>
<dbReference type="InterPro" id="IPR019826">
    <property type="entry name" value="Carboxylesterase_B_AS"/>
</dbReference>
<dbReference type="InterPro" id="IPR006311">
    <property type="entry name" value="TAT_signal"/>
</dbReference>
<proteinExistence type="inferred from homology"/>
<dbReference type="PROSITE" id="PS00941">
    <property type="entry name" value="CARBOXYLESTERASE_B_2"/>
    <property type="match status" value="1"/>
</dbReference>